<evidence type="ECO:0000313" key="2">
    <source>
        <dbReference type="EMBL" id="ONG37378.1"/>
    </source>
</evidence>
<keyword evidence="1" id="KW-0732">Signal</keyword>
<feature type="signal peptide" evidence="1">
    <location>
        <begin position="1"/>
        <end position="24"/>
    </location>
</feature>
<feature type="chain" id="PRO_5010569502" description="Lipoprotein" evidence="1">
    <location>
        <begin position="25"/>
        <end position="229"/>
    </location>
</feature>
<evidence type="ECO:0000313" key="3">
    <source>
        <dbReference type="Proteomes" id="UP000192132"/>
    </source>
</evidence>
<accession>A0A1S8CQH2</accession>
<evidence type="ECO:0008006" key="4">
    <source>
        <dbReference type="Google" id="ProtNLM"/>
    </source>
</evidence>
<protein>
    <recommendedName>
        <fullName evidence="4">Lipoprotein</fullName>
    </recommendedName>
</protein>
<proteinExistence type="predicted"/>
<name>A0A1S8CQH2_9GAMM</name>
<sequence>MKNQFQTKKLAVLGLIMATASLPACMSVQPQSAANSIQNKKVSVAAQQLPTPTFLVGRDMASPLYYVELVANIAKSDLDRSLAKTQVPAYQTLGQSVATNVQAKGAQVQLVNLDVKTLPRMEHPAGQHSYAKNLTDTNAGDYILVLEPTFIGLTQNKFLFIPTTKKQAAFFGNMTLVSTHDNQIVWQDRWFGRSDLAGDWYKGNNLQDSLNNAVLAGQQDIEGKLNQLH</sequence>
<dbReference type="AlphaFoldDB" id="A0A1S8CQH2"/>
<comment type="caution">
    <text evidence="2">The sequence shown here is derived from an EMBL/GenBank/DDBJ whole genome shotgun (WGS) entry which is preliminary data.</text>
</comment>
<dbReference type="Proteomes" id="UP000192132">
    <property type="component" value="Unassembled WGS sequence"/>
</dbReference>
<reference evidence="2 3" key="1">
    <citation type="submission" date="2016-10" db="EMBL/GenBank/DDBJ databases">
        <title>Draft Genome sequence of Alkanindiges sp. strain H1.</title>
        <authorList>
            <person name="Subhash Y."/>
            <person name="Lee S."/>
        </authorList>
    </citation>
    <scope>NUCLEOTIDE SEQUENCE [LARGE SCALE GENOMIC DNA]</scope>
    <source>
        <strain evidence="2 3">H1</strain>
    </source>
</reference>
<gene>
    <name evidence="2" type="ORF">BKE30_14705</name>
</gene>
<dbReference type="EMBL" id="MLCN01000055">
    <property type="protein sequence ID" value="ONG37378.1"/>
    <property type="molecule type" value="Genomic_DNA"/>
</dbReference>
<evidence type="ECO:0000256" key="1">
    <source>
        <dbReference type="SAM" id="SignalP"/>
    </source>
</evidence>
<organism evidence="2 3">
    <name type="scientific">Alkanindiges hydrocarboniclasticus</name>
    <dbReference type="NCBI Taxonomy" id="1907941"/>
    <lineage>
        <taxon>Bacteria</taxon>
        <taxon>Pseudomonadati</taxon>
        <taxon>Pseudomonadota</taxon>
        <taxon>Gammaproteobacteria</taxon>
        <taxon>Moraxellales</taxon>
        <taxon>Moraxellaceae</taxon>
        <taxon>Alkanindiges</taxon>
    </lineage>
</organism>
<keyword evidence="3" id="KW-1185">Reference proteome</keyword>